<protein>
    <submittedName>
        <fullName evidence="1">Uncharacterized protein</fullName>
    </submittedName>
</protein>
<dbReference type="Proteomes" id="UP001060170">
    <property type="component" value="Chromosome 11"/>
</dbReference>
<sequence length="372" mass="40777">MGCRKSAYRGAPSGNIPIPNIYSKLAIATAAPTVSIKHTSSTEKPTNPPQITALANIQPSGTHASPLELFLLKNFVVFPLGLLKNLVSEDDKDDVKIYKQEVILLSKVNKSLPPPRSPTCAMARSKKKKAPPPHASPPADPPPELQAAGSDIEVNETERQSDIVMATPSISQATTGQPTKNEYDHPSKKREATSNHATGKCRYCQRLMDTKTTNGTTSLWRHLGQCADYLSSQRQTLISVKQTSEGTRLTWGFSQKASRELLTRMIIAHEHPFALLKQPLFRAFVASSQPKFKLLSCGTLKTDIIALYESLKSKLATEIAKANQISLTTDLWTSSNQTPFMVVTSHYITNYPQEASSGFQGAPRASHWGQHC</sequence>
<reference evidence="2" key="2">
    <citation type="journal article" date="2018" name="Mol. Plant Microbe Interact.">
        <title>Genome sequence resources for the wheat stripe rust pathogen (Puccinia striiformis f. sp. tritici) and the barley stripe rust pathogen (Puccinia striiformis f. sp. hordei).</title>
        <authorList>
            <person name="Xia C."/>
            <person name="Wang M."/>
            <person name="Yin C."/>
            <person name="Cornejo O.E."/>
            <person name="Hulbert S.H."/>
            <person name="Chen X."/>
        </authorList>
    </citation>
    <scope>NUCLEOTIDE SEQUENCE [LARGE SCALE GENOMIC DNA]</scope>
    <source>
        <strain evidence="2">93-210</strain>
    </source>
</reference>
<proteinExistence type="predicted"/>
<comment type="caution">
    <text evidence="1">The sequence shown here is derived from an EMBL/GenBank/DDBJ whole genome shotgun (WGS) entry which is preliminary data.</text>
</comment>
<gene>
    <name evidence="1" type="ORF">MJO28_011542</name>
</gene>
<dbReference type="EMBL" id="CM045875">
    <property type="protein sequence ID" value="KAI7944014.1"/>
    <property type="molecule type" value="Genomic_DNA"/>
</dbReference>
<reference evidence="1 2" key="3">
    <citation type="journal article" date="2022" name="Microbiol. Spectr.">
        <title>Folding features and dynamics of 3D genome architecture in plant fungal pathogens.</title>
        <authorList>
            <person name="Xia C."/>
        </authorList>
    </citation>
    <scope>NUCLEOTIDE SEQUENCE [LARGE SCALE GENOMIC DNA]</scope>
    <source>
        <strain evidence="1 2">93-210</strain>
    </source>
</reference>
<organism evidence="1 2">
    <name type="scientific">Puccinia striiformis f. sp. tritici</name>
    <dbReference type="NCBI Taxonomy" id="168172"/>
    <lineage>
        <taxon>Eukaryota</taxon>
        <taxon>Fungi</taxon>
        <taxon>Dikarya</taxon>
        <taxon>Basidiomycota</taxon>
        <taxon>Pucciniomycotina</taxon>
        <taxon>Pucciniomycetes</taxon>
        <taxon>Pucciniales</taxon>
        <taxon>Pucciniaceae</taxon>
        <taxon>Puccinia</taxon>
    </lineage>
</organism>
<reference evidence="2" key="1">
    <citation type="journal article" date="2018" name="BMC Genomics">
        <title>Genomic insights into host adaptation between the wheat stripe rust pathogen (Puccinia striiformis f. sp. tritici) and the barley stripe rust pathogen (Puccinia striiformis f. sp. hordei).</title>
        <authorList>
            <person name="Xia C."/>
            <person name="Wang M."/>
            <person name="Yin C."/>
            <person name="Cornejo O.E."/>
            <person name="Hulbert S.H."/>
            <person name="Chen X."/>
        </authorList>
    </citation>
    <scope>NUCLEOTIDE SEQUENCE [LARGE SCALE GENOMIC DNA]</scope>
    <source>
        <strain evidence="2">93-210</strain>
    </source>
</reference>
<accession>A0ACC0E4F4</accession>
<evidence type="ECO:0000313" key="1">
    <source>
        <dbReference type="EMBL" id="KAI7944014.1"/>
    </source>
</evidence>
<evidence type="ECO:0000313" key="2">
    <source>
        <dbReference type="Proteomes" id="UP001060170"/>
    </source>
</evidence>
<keyword evidence="2" id="KW-1185">Reference proteome</keyword>
<name>A0ACC0E4F4_9BASI</name>